<evidence type="ECO:0000256" key="1">
    <source>
        <dbReference type="SAM" id="MobiDB-lite"/>
    </source>
</evidence>
<protein>
    <submittedName>
        <fullName evidence="2">Uncharacterized protein</fullName>
    </submittedName>
</protein>
<dbReference type="PANTHER" id="PTHR34198">
    <property type="entry name" value="OS01G0175100 PROTEIN"/>
    <property type="match status" value="1"/>
</dbReference>
<sequence length="116" mass="13122">MSTNLIHFRPALTAPCASANRKPEPARTSKWWSPLFGWSAEPDYIDSNNSKSSSEPAEDGPESKQRRSRFAPGCFTEEKAKQLRLKTIETETFHDAMYHSSIATRLASDFKNRSDL</sequence>
<proteinExistence type="predicted"/>
<comment type="caution">
    <text evidence="2">The sequence shown here is derived from an EMBL/GenBank/DDBJ whole genome shotgun (WGS) entry which is preliminary data.</text>
</comment>
<dbReference type="EMBL" id="PDCK01000040">
    <property type="protein sequence ID" value="PRQ46471.1"/>
    <property type="molecule type" value="Genomic_DNA"/>
</dbReference>
<feature type="region of interest" description="Disordered" evidence="1">
    <location>
        <begin position="46"/>
        <end position="73"/>
    </location>
</feature>
<gene>
    <name evidence="2" type="ORF">RchiOBHm_Chr2g0089411</name>
</gene>
<name>A0A2P6RJ98_ROSCH</name>
<dbReference type="OMA" id="SIRKPDQ"/>
<keyword evidence="3" id="KW-1185">Reference proteome</keyword>
<dbReference type="AlphaFoldDB" id="A0A2P6RJ98"/>
<dbReference type="Proteomes" id="UP000238479">
    <property type="component" value="Chromosome 2"/>
</dbReference>
<reference evidence="2 3" key="1">
    <citation type="journal article" date="2018" name="Nat. Genet.">
        <title>The Rosa genome provides new insights in the design of modern roses.</title>
        <authorList>
            <person name="Bendahmane M."/>
        </authorList>
    </citation>
    <scope>NUCLEOTIDE SEQUENCE [LARGE SCALE GENOMIC DNA]</scope>
    <source>
        <strain evidence="3">cv. Old Blush</strain>
    </source>
</reference>
<organism evidence="2 3">
    <name type="scientific">Rosa chinensis</name>
    <name type="common">China rose</name>
    <dbReference type="NCBI Taxonomy" id="74649"/>
    <lineage>
        <taxon>Eukaryota</taxon>
        <taxon>Viridiplantae</taxon>
        <taxon>Streptophyta</taxon>
        <taxon>Embryophyta</taxon>
        <taxon>Tracheophyta</taxon>
        <taxon>Spermatophyta</taxon>
        <taxon>Magnoliopsida</taxon>
        <taxon>eudicotyledons</taxon>
        <taxon>Gunneridae</taxon>
        <taxon>Pentapetalae</taxon>
        <taxon>rosids</taxon>
        <taxon>fabids</taxon>
        <taxon>Rosales</taxon>
        <taxon>Rosaceae</taxon>
        <taxon>Rosoideae</taxon>
        <taxon>Rosoideae incertae sedis</taxon>
        <taxon>Rosa</taxon>
    </lineage>
</organism>
<dbReference type="PANTHER" id="PTHR34198:SF21">
    <property type="entry name" value="PROTEIN, PUTATIVE-RELATED"/>
    <property type="match status" value="1"/>
</dbReference>
<feature type="compositionally biased region" description="Polar residues" evidence="1">
    <location>
        <begin position="46"/>
        <end position="55"/>
    </location>
</feature>
<dbReference type="Gramene" id="PRQ46471">
    <property type="protein sequence ID" value="PRQ46471"/>
    <property type="gene ID" value="RchiOBHm_Chr2g0089411"/>
</dbReference>
<dbReference type="OrthoDB" id="1913905at2759"/>
<evidence type="ECO:0000313" key="2">
    <source>
        <dbReference type="EMBL" id="PRQ46471.1"/>
    </source>
</evidence>
<dbReference type="STRING" id="74649.A0A2P6RJ98"/>
<evidence type="ECO:0000313" key="3">
    <source>
        <dbReference type="Proteomes" id="UP000238479"/>
    </source>
</evidence>
<accession>A0A2P6RJ98</accession>